<organism evidence="3 4">
    <name type="scientific">Lentzea indica</name>
    <dbReference type="NCBI Taxonomy" id="2604800"/>
    <lineage>
        <taxon>Bacteria</taxon>
        <taxon>Bacillati</taxon>
        <taxon>Actinomycetota</taxon>
        <taxon>Actinomycetes</taxon>
        <taxon>Pseudonocardiales</taxon>
        <taxon>Pseudonocardiaceae</taxon>
        <taxon>Lentzea</taxon>
    </lineage>
</organism>
<feature type="chain" id="PRO_5045539343" evidence="2">
    <location>
        <begin position="23"/>
        <end position="166"/>
    </location>
</feature>
<name>A0ABX1FWV7_9PSEU</name>
<dbReference type="InterPro" id="IPR027273">
    <property type="entry name" value="Neocarzinostatin-like"/>
</dbReference>
<protein>
    <submittedName>
        <fullName evidence="3">Uncharacterized protein</fullName>
    </submittedName>
</protein>
<evidence type="ECO:0000313" key="4">
    <source>
        <dbReference type="Proteomes" id="UP001515943"/>
    </source>
</evidence>
<reference evidence="3 4" key="1">
    <citation type="submission" date="2019-08" db="EMBL/GenBank/DDBJ databases">
        <title>Lentzea from Indian Himalayas.</title>
        <authorList>
            <person name="Mandal S."/>
            <person name="Mallick Gupta A."/>
            <person name="Maiti P.K."/>
            <person name="Sarkar J."/>
            <person name="Mandal S."/>
        </authorList>
    </citation>
    <scope>NUCLEOTIDE SEQUENCE [LARGE SCALE GENOMIC DNA]</scope>
    <source>
        <strain evidence="3 4">PSKA42</strain>
    </source>
</reference>
<accession>A0ABX1FWV7</accession>
<dbReference type="RefSeq" id="WP_167980103.1">
    <property type="nucleotide sequence ID" value="NZ_VSRL01000368.1"/>
</dbReference>
<dbReference type="EMBL" id="VSRL01000368">
    <property type="protein sequence ID" value="NKE63520.1"/>
    <property type="molecule type" value="Genomic_DNA"/>
</dbReference>
<comment type="caution">
    <text evidence="3">The sequence shown here is derived from an EMBL/GenBank/DDBJ whole genome shotgun (WGS) entry which is preliminary data.</text>
</comment>
<feature type="region of interest" description="Disordered" evidence="1">
    <location>
        <begin position="76"/>
        <end position="96"/>
    </location>
</feature>
<feature type="signal peptide" evidence="2">
    <location>
        <begin position="1"/>
        <end position="22"/>
    </location>
</feature>
<keyword evidence="2" id="KW-0732">Signal</keyword>
<gene>
    <name evidence="3" type="ORF">FXN61_45105</name>
</gene>
<sequence>MISTIAAVALPLLGTASPVAHRTVEMDGKNYDLTLVAPTTITAGVPVPVGGHGYNPGQGIFVALCAIPATVSPSDPGTFTSRPSPCLGPRGAGGTSHRIVNGATGEHTSPYGPDGSFRVTLTLQPKIADGVECDVDVRCAVVTRADFTATDDRRLDLYVPVRFARK</sequence>
<evidence type="ECO:0000256" key="1">
    <source>
        <dbReference type="SAM" id="MobiDB-lite"/>
    </source>
</evidence>
<proteinExistence type="predicted"/>
<dbReference type="SUPFAM" id="SSF49319">
    <property type="entry name" value="Actinoxanthin-like"/>
    <property type="match status" value="1"/>
</dbReference>
<dbReference type="Proteomes" id="UP001515943">
    <property type="component" value="Unassembled WGS sequence"/>
</dbReference>
<dbReference type="Gene3D" id="2.60.40.230">
    <property type="entry name" value="Neocarzinostatin-like"/>
    <property type="match status" value="1"/>
</dbReference>
<evidence type="ECO:0000313" key="3">
    <source>
        <dbReference type="EMBL" id="NKE63520.1"/>
    </source>
</evidence>
<keyword evidence="4" id="KW-1185">Reference proteome</keyword>
<evidence type="ECO:0000256" key="2">
    <source>
        <dbReference type="SAM" id="SignalP"/>
    </source>
</evidence>